<sequence length="70" mass="7249">MSERRDQKDAQPGAEQGEADRDHTQGGAPKDSAHEDAGDGALTGSVPAGLSREELRRVAESDKTDDGGTG</sequence>
<keyword evidence="3" id="KW-1185">Reference proteome</keyword>
<gene>
    <name evidence="2" type="ORF">ACFFGY_01700</name>
</gene>
<evidence type="ECO:0000256" key="1">
    <source>
        <dbReference type="SAM" id="MobiDB-lite"/>
    </source>
</evidence>
<reference evidence="2 3" key="1">
    <citation type="submission" date="2024-09" db="EMBL/GenBank/DDBJ databases">
        <authorList>
            <person name="Sun Q."/>
            <person name="Mori K."/>
        </authorList>
    </citation>
    <scope>NUCLEOTIDE SEQUENCE [LARGE SCALE GENOMIC DNA]</scope>
    <source>
        <strain evidence="2 3">TBRC 5777</strain>
    </source>
</reference>
<comment type="caution">
    <text evidence="2">The sequence shown here is derived from an EMBL/GenBank/DDBJ whole genome shotgun (WGS) entry which is preliminary data.</text>
</comment>
<accession>A0ABV6JMJ6</accession>
<evidence type="ECO:0000313" key="3">
    <source>
        <dbReference type="Proteomes" id="UP001589865"/>
    </source>
</evidence>
<organism evidence="2 3">
    <name type="scientific">Roseomonas elaeocarpi</name>
    <dbReference type="NCBI Taxonomy" id="907779"/>
    <lineage>
        <taxon>Bacteria</taxon>
        <taxon>Pseudomonadati</taxon>
        <taxon>Pseudomonadota</taxon>
        <taxon>Alphaproteobacteria</taxon>
        <taxon>Acetobacterales</taxon>
        <taxon>Roseomonadaceae</taxon>
        <taxon>Roseomonas</taxon>
    </lineage>
</organism>
<protein>
    <submittedName>
        <fullName evidence="2">Uncharacterized protein</fullName>
    </submittedName>
</protein>
<evidence type="ECO:0000313" key="2">
    <source>
        <dbReference type="EMBL" id="MFC0406944.1"/>
    </source>
</evidence>
<dbReference type="Proteomes" id="UP001589865">
    <property type="component" value="Unassembled WGS sequence"/>
</dbReference>
<proteinExistence type="predicted"/>
<feature type="compositionally biased region" description="Basic and acidic residues" evidence="1">
    <location>
        <begin position="51"/>
        <end position="70"/>
    </location>
</feature>
<dbReference type="EMBL" id="JBHLUN010000001">
    <property type="protein sequence ID" value="MFC0406944.1"/>
    <property type="molecule type" value="Genomic_DNA"/>
</dbReference>
<dbReference type="RefSeq" id="WP_377042633.1">
    <property type="nucleotide sequence ID" value="NZ_JBHLUN010000001.1"/>
</dbReference>
<feature type="region of interest" description="Disordered" evidence="1">
    <location>
        <begin position="1"/>
        <end position="70"/>
    </location>
</feature>
<name>A0ABV6JMJ6_9PROT</name>